<gene>
    <name evidence="1" type="ORF">RRG08_002057</name>
</gene>
<comment type="caution">
    <text evidence="1">The sequence shown here is derived from an EMBL/GenBank/DDBJ whole genome shotgun (WGS) entry which is preliminary data.</text>
</comment>
<evidence type="ECO:0000313" key="2">
    <source>
        <dbReference type="Proteomes" id="UP001283361"/>
    </source>
</evidence>
<protein>
    <submittedName>
        <fullName evidence="1">Uncharacterized protein</fullName>
    </submittedName>
</protein>
<dbReference type="EMBL" id="JAWDGP010003778">
    <property type="protein sequence ID" value="KAK3771008.1"/>
    <property type="molecule type" value="Genomic_DNA"/>
</dbReference>
<keyword evidence="2" id="KW-1185">Reference proteome</keyword>
<sequence>MMGRMDGANHSQTVLGPTRWRTLVGTDTVLGLAEREKGCSYQTATDSVPDSPRDLCFVCLDTTTRWPDRHTEVFCMKRFYSNFS</sequence>
<accession>A0AAE0ZK76</accession>
<dbReference type="Proteomes" id="UP001283361">
    <property type="component" value="Unassembled WGS sequence"/>
</dbReference>
<name>A0AAE0ZK76_9GAST</name>
<proteinExistence type="predicted"/>
<reference evidence="1" key="1">
    <citation type="journal article" date="2023" name="G3 (Bethesda)">
        <title>A reference genome for the long-term kleptoplast-retaining sea slug Elysia crispata morphotype clarki.</title>
        <authorList>
            <person name="Eastman K.E."/>
            <person name="Pendleton A.L."/>
            <person name="Shaikh M.A."/>
            <person name="Suttiyut T."/>
            <person name="Ogas R."/>
            <person name="Tomko P."/>
            <person name="Gavelis G."/>
            <person name="Widhalm J.R."/>
            <person name="Wisecaver J.H."/>
        </authorList>
    </citation>
    <scope>NUCLEOTIDE SEQUENCE</scope>
    <source>
        <strain evidence="1">ECLA1</strain>
    </source>
</reference>
<evidence type="ECO:0000313" key="1">
    <source>
        <dbReference type="EMBL" id="KAK3771008.1"/>
    </source>
</evidence>
<organism evidence="1 2">
    <name type="scientific">Elysia crispata</name>
    <name type="common">lettuce slug</name>
    <dbReference type="NCBI Taxonomy" id="231223"/>
    <lineage>
        <taxon>Eukaryota</taxon>
        <taxon>Metazoa</taxon>
        <taxon>Spiralia</taxon>
        <taxon>Lophotrochozoa</taxon>
        <taxon>Mollusca</taxon>
        <taxon>Gastropoda</taxon>
        <taxon>Heterobranchia</taxon>
        <taxon>Euthyneura</taxon>
        <taxon>Panpulmonata</taxon>
        <taxon>Sacoglossa</taxon>
        <taxon>Placobranchoidea</taxon>
        <taxon>Plakobranchidae</taxon>
        <taxon>Elysia</taxon>
    </lineage>
</organism>
<dbReference type="AlphaFoldDB" id="A0AAE0ZK76"/>